<feature type="DNA-binding region" description="H-T-H motif" evidence="4">
    <location>
        <begin position="37"/>
        <end position="56"/>
    </location>
</feature>
<keyword evidence="3" id="KW-0804">Transcription</keyword>
<dbReference type="AlphaFoldDB" id="A0A3A4AQ87"/>
<evidence type="ECO:0000313" key="6">
    <source>
        <dbReference type="EMBL" id="RJL31866.1"/>
    </source>
</evidence>
<dbReference type="PANTHER" id="PTHR30055">
    <property type="entry name" value="HTH-TYPE TRANSCRIPTIONAL REGULATOR RUTR"/>
    <property type="match status" value="1"/>
</dbReference>
<dbReference type="InterPro" id="IPR050109">
    <property type="entry name" value="HTH-type_TetR-like_transc_reg"/>
</dbReference>
<dbReference type="GO" id="GO:0000976">
    <property type="term" value="F:transcription cis-regulatory region binding"/>
    <property type="evidence" value="ECO:0007669"/>
    <property type="project" value="TreeGrafter"/>
</dbReference>
<accession>A0A3A4AQ87</accession>
<feature type="domain" description="HTH tetR-type" evidence="5">
    <location>
        <begin position="14"/>
        <end position="74"/>
    </location>
</feature>
<evidence type="ECO:0000256" key="3">
    <source>
        <dbReference type="ARBA" id="ARBA00023163"/>
    </source>
</evidence>
<dbReference type="Pfam" id="PF00440">
    <property type="entry name" value="TetR_N"/>
    <property type="match status" value="1"/>
</dbReference>
<evidence type="ECO:0000259" key="5">
    <source>
        <dbReference type="PROSITE" id="PS50977"/>
    </source>
</evidence>
<dbReference type="SUPFAM" id="SSF46689">
    <property type="entry name" value="Homeodomain-like"/>
    <property type="match status" value="1"/>
</dbReference>
<dbReference type="GO" id="GO:0003700">
    <property type="term" value="F:DNA-binding transcription factor activity"/>
    <property type="evidence" value="ECO:0007669"/>
    <property type="project" value="TreeGrafter"/>
</dbReference>
<keyword evidence="1" id="KW-0805">Transcription regulation</keyword>
<proteinExistence type="predicted"/>
<dbReference type="OrthoDB" id="155497at2"/>
<dbReference type="Proteomes" id="UP000265768">
    <property type="component" value="Unassembled WGS sequence"/>
</dbReference>
<dbReference type="RefSeq" id="WP_119927183.1">
    <property type="nucleotide sequence ID" value="NZ_QZEY01000005.1"/>
</dbReference>
<protein>
    <submittedName>
        <fullName evidence="6">TetR family transcriptional regulator</fullName>
    </submittedName>
</protein>
<dbReference type="PROSITE" id="PS50977">
    <property type="entry name" value="HTH_TETR_2"/>
    <property type="match status" value="1"/>
</dbReference>
<dbReference type="Gene3D" id="1.10.10.60">
    <property type="entry name" value="Homeodomain-like"/>
    <property type="match status" value="1"/>
</dbReference>
<organism evidence="6 7">
    <name type="scientific">Bailinhaonella thermotolerans</name>
    <dbReference type="NCBI Taxonomy" id="1070861"/>
    <lineage>
        <taxon>Bacteria</taxon>
        <taxon>Bacillati</taxon>
        <taxon>Actinomycetota</taxon>
        <taxon>Actinomycetes</taxon>
        <taxon>Streptosporangiales</taxon>
        <taxon>Streptosporangiaceae</taxon>
        <taxon>Bailinhaonella</taxon>
    </lineage>
</organism>
<dbReference type="Gene3D" id="1.10.357.10">
    <property type="entry name" value="Tetracycline Repressor, domain 2"/>
    <property type="match status" value="1"/>
</dbReference>
<evidence type="ECO:0000256" key="2">
    <source>
        <dbReference type="ARBA" id="ARBA00023125"/>
    </source>
</evidence>
<evidence type="ECO:0000313" key="7">
    <source>
        <dbReference type="Proteomes" id="UP000265768"/>
    </source>
</evidence>
<name>A0A3A4AQ87_9ACTN</name>
<keyword evidence="2 4" id="KW-0238">DNA-binding</keyword>
<sequence>MTTDTLGLREQKKLETRQLISDQATRLFIERGFEETTIADIAHAARVAKKTVTNYFARKEDLALDHHEQFVASLANVVASRAPGQSALAALREAFLEAARQQNPVAGFAGLPFTRMIEQSPTLVARLRDLHEQREQALAAVLRAETNAVDDDITPDAVGAQLGAAHRVLFQQIQRLTLEGLPGDEVAERVTASALRVFDLLHPSLGDYAIRPRP</sequence>
<dbReference type="InterPro" id="IPR001647">
    <property type="entry name" value="HTH_TetR"/>
</dbReference>
<dbReference type="EMBL" id="QZEY01000005">
    <property type="protein sequence ID" value="RJL31866.1"/>
    <property type="molecule type" value="Genomic_DNA"/>
</dbReference>
<reference evidence="6 7" key="1">
    <citation type="submission" date="2018-09" db="EMBL/GenBank/DDBJ databases">
        <title>YIM 75507 draft genome.</title>
        <authorList>
            <person name="Tang S."/>
            <person name="Feng Y."/>
        </authorList>
    </citation>
    <scope>NUCLEOTIDE SEQUENCE [LARGE SCALE GENOMIC DNA]</scope>
    <source>
        <strain evidence="6 7">YIM 75507</strain>
    </source>
</reference>
<dbReference type="PRINTS" id="PR00455">
    <property type="entry name" value="HTHTETR"/>
</dbReference>
<evidence type="ECO:0000256" key="4">
    <source>
        <dbReference type="PROSITE-ProRule" id="PRU00335"/>
    </source>
</evidence>
<comment type="caution">
    <text evidence="6">The sequence shown here is derived from an EMBL/GenBank/DDBJ whole genome shotgun (WGS) entry which is preliminary data.</text>
</comment>
<keyword evidence="7" id="KW-1185">Reference proteome</keyword>
<dbReference type="PANTHER" id="PTHR30055:SF234">
    <property type="entry name" value="HTH-TYPE TRANSCRIPTIONAL REGULATOR BETI"/>
    <property type="match status" value="1"/>
</dbReference>
<dbReference type="InterPro" id="IPR009057">
    <property type="entry name" value="Homeodomain-like_sf"/>
</dbReference>
<evidence type="ECO:0000256" key="1">
    <source>
        <dbReference type="ARBA" id="ARBA00023015"/>
    </source>
</evidence>
<gene>
    <name evidence="6" type="ORF">D5H75_15495</name>
</gene>